<dbReference type="EMBL" id="JAGSPM010000007">
    <property type="protein sequence ID" value="MBR7747503.1"/>
    <property type="molecule type" value="Genomic_DNA"/>
</dbReference>
<evidence type="ECO:0000256" key="1">
    <source>
        <dbReference type="SAM" id="Phobius"/>
    </source>
</evidence>
<proteinExistence type="predicted"/>
<feature type="transmembrane region" description="Helical" evidence="1">
    <location>
        <begin position="12"/>
        <end position="33"/>
    </location>
</feature>
<gene>
    <name evidence="2" type="ORF">KDM92_13000</name>
</gene>
<evidence type="ECO:0000313" key="3">
    <source>
        <dbReference type="Proteomes" id="UP000680158"/>
    </source>
</evidence>
<accession>A0A941I2H6</accession>
<comment type="caution">
    <text evidence="2">The sequence shown here is derived from an EMBL/GenBank/DDBJ whole genome shotgun (WGS) entry which is preliminary data.</text>
</comment>
<organism evidence="2 3">
    <name type="scientific">Undibacterium baiyunense</name>
    <dbReference type="NCBI Taxonomy" id="2828731"/>
    <lineage>
        <taxon>Bacteria</taxon>
        <taxon>Pseudomonadati</taxon>
        <taxon>Pseudomonadota</taxon>
        <taxon>Betaproteobacteria</taxon>
        <taxon>Burkholderiales</taxon>
        <taxon>Oxalobacteraceae</taxon>
        <taxon>Undibacterium</taxon>
    </lineage>
</organism>
<name>A0A941I2H6_9BURK</name>
<keyword evidence="1" id="KW-0812">Transmembrane</keyword>
<dbReference type="Proteomes" id="UP000680158">
    <property type="component" value="Unassembled WGS sequence"/>
</dbReference>
<dbReference type="AlphaFoldDB" id="A0A941I2H6"/>
<sequence>MLPKLAARGFSLVSAIFLLVILAALGIFMLSIYTSQRTISNQDVRGVLAYQAAKAGIEAATFAILAPENAAVVNSIFNGCTAGMTAPTLDGALSGFNVTIDCQLTPVNEGGNKIRVYQITSTARSGNASTNDFVERQISASISTCRVGVDGLATDPPC</sequence>
<evidence type="ECO:0000313" key="2">
    <source>
        <dbReference type="EMBL" id="MBR7747503.1"/>
    </source>
</evidence>
<keyword evidence="1" id="KW-0472">Membrane</keyword>
<evidence type="ECO:0008006" key="4">
    <source>
        <dbReference type="Google" id="ProtNLM"/>
    </source>
</evidence>
<keyword evidence="1" id="KW-1133">Transmembrane helix</keyword>
<protein>
    <recommendedName>
        <fullName evidence="4">MSHA biogenesis protein MshP</fullName>
    </recommendedName>
</protein>
<keyword evidence="3" id="KW-1185">Reference proteome</keyword>
<reference evidence="2 3" key="1">
    <citation type="submission" date="2021-04" db="EMBL/GenBank/DDBJ databases">
        <title>novel species isolated from subtropical streams in China.</title>
        <authorList>
            <person name="Lu H."/>
        </authorList>
    </citation>
    <scope>NUCLEOTIDE SEQUENCE [LARGE SCALE GENOMIC DNA]</scope>
    <source>
        <strain evidence="2 3">BYS107W</strain>
    </source>
</reference>